<dbReference type="Proteomes" id="UP001165740">
    <property type="component" value="Chromosome 14"/>
</dbReference>
<dbReference type="RefSeq" id="XP_013094459.2">
    <property type="nucleotide sequence ID" value="XM_013239005.2"/>
</dbReference>
<feature type="chain" id="PRO_5044701699" evidence="2">
    <location>
        <begin position="21"/>
        <end position="431"/>
    </location>
</feature>
<keyword evidence="2" id="KW-0732">Signal</keyword>
<reference evidence="4 5" key="1">
    <citation type="submission" date="2025-04" db="UniProtKB">
        <authorList>
            <consortium name="RefSeq"/>
        </authorList>
    </citation>
    <scope>IDENTIFICATION</scope>
</reference>
<dbReference type="OrthoDB" id="10378918at2759"/>
<dbReference type="RefSeq" id="XP_013094461.2">
    <property type="nucleotide sequence ID" value="XM_013239007.2"/>
</dbReference>
<feature type="signal peptide" evidence="2">
    <location>
        <begin position="1"/>
        <end position="20"/>
    </location>
</feature>
<dbReference type="GeneID" id="106078194"/>
<accession>A0A9U8EMK3</accession>
<dbReference type="AlphaFoldDB" id="A0A9U8EMK3"/>
<evidence type="ECO:0000313" key="4">
    <source>
        <dbReference type="RefSeq" id="XP_013094459.2"/>
    </source>
</evidence>
<keyword evidence="3" id="KW-1185">Reference proteome</keyword>
<gene>
    <name evidence="4 5" type="primary">LOC106078194</name>
</gene>
<feature type="transmembrane region" description="Helical" evidence="1">
    <location>
        <begin position="331"/>
        <end position="357"/>
    </location>
</feature>
<sequence length="431" mass="48611">MRSKRHHIVALIIFAVKAVTVPDVCSPALKRKEYSFQGNFHHTINEPLEIVWLRNKTPVSMCQSRMACYDYSDIKTSTTITMSGDGSVQYKLIIRNVTDVDETIWSMKYLGLASLRKQEPLFSCKLFVYEYPAPTLVDCPMMLEENTMLNCTCAKNNETEVDLKYSWFQTNGSLINNGGNVLSLPASKQNSGQECRGQTSTGEESVPVVYDPLIIARAKLLDCVLNSTESGLTLICVAQKVYPSANCDFTVGGNNLPLDPVYIHLPRITEPLYYNTQCSVTLTDLTPGYYDIVVSVYPNVTGSDSDKIYSVKDHFIYKIESDEESRHETNVIFNEVIICLTLCLLILIVILHTTILIRRSINNSKQTVPGLMKGKNEVEKKNVDHNFNDVDHIISDKENIETLINLVLAEPDLNEMGPLLKIKQKEMFEKL</sequence>
<name>A0A9U8EMK3_BIOGL</name>
<evidence type="ECO:0000313" key="3">
    <source>
        <dbReference type="Proteomes" id="UP001165740"/>
    </source>
</evidence>
<proteinExistence type="predicted"/>
<evidence type="ECO:0000256" key="2">
    <source>
        <dbReference type="SAM" id="SignalP"/>
    </source>
</evidence>
<keyword evidence="1" id="KW-0812">Transmembrane</keyword>
<keyword evidence="1" id="KW-0472">Membrane</keyword>
<keyword evidence="1" id="KW-1133">Transmembrane helix</keyword>
<protein>
    <submittedName>
        <fullName evidence="4 5">Uncharacterized protein LOC106078194 isoform X3</fullName>
    </submittedName>
</protein>
<evidence type="ECO:0000256" key="1">
    <source>
        <dbReference type="SAM" id="Phobius"/>
    </source>
</evidence>
<organism evidence="3 5">
    <name type="scientific">Biomphalaria glabrata</name>
    <name type="common">Bloodfluke planorb</name>
    <name type="synonym">Freshwater snail</name>
    <dbReference type="NCBI Taxonomy" id="6526"/>
    <lineage>
        <taxon>Eukaryota</taxon>
        <taxon>Metazoa</taxon>
        <taxon>Spiralia</taxon>
        <taxon>Lophotrochozoa</taxon>
        <taxon>Mollusca</taxon>
        <taxon>Gastropoda</taxon>
        <taxon>Heterobranchia</taxon>
        <taxon>Euthyneura</taxon>
        <taxon>Panpulmonata</taxon>
        <taxon>Hygrophila</taxon>
        <taxon>Lymnaeoidea</taxon>
        <taxon>Planorbidae</taxon>
        <taxon>Biomphalaria</taxon>
    </lineage>
</organism>
<evidence type="ECO:0000313" key="5">
    <source>
        <dbReference type="RefSeq" id="XP_013094461.2"/>
    </source>
</evidence>